<gene>
    <name evidence="2" type="ORF">WMY93_022236</name>
</gene>
<feature type="compositionally biased region" description="Pro residues" evidence="1">
    <location>
        <begin position="134"/>
        <end position="150"/>
    </location>
</feature>
<evidence type="ECO:0000313" key="3">
    <source>
        <dbReference type="Proteomes" id="UP001460270"/>
    </source>
</evidence>
<proteinExistence type="predicted"/>
<evidence type="ECO:0000256" key="1">
    <source>
        <dbReference type="SAM" id="MobiDB-lite"/>
    </source>
</evidence>
<feature type="compositionally biased region" description="Polar residues" evidence="1">
    <location>
        <begin position="78"/>
        <end position="100"/>
    </location>
</feature>
<organism evidence="2 3">
    <name type="scientific">Mugilogobius chulae</name>
    <name type="common">yellowstripe goby</name>
    <dbReference type="NCBI Taxonomy" id="88201"/>
    <lineage>
        <taxon>Eukaryota</taxon>
        <taxon>Metazoa</taxon>
        <taxon>Chordata</taxon>
        <taxon>Craniata</taxon>
        <taxon>Vertebrata</taxon>
        <taxon>Euteleostomi</taxon>
        <taxon>Actinopterygii</taxon>
        <taxon>Neopterygii</taxon>
        <taxon>Teleostei</taxon>
        <taxon>Neoteleostei</taxon>
        <taxon>Acanthomorphata</taxon>
        <taxon>Gobiaria</taxon>
        <taxon>Gobiiformes</taxon>
        <taxon>Gobioidei</taxon>
        <taxon>Gobiidae</taxon>
        <taxon>Gobionellinae</taxon>
        <taxon>Mugilogobius</taxon>
    </lineage>
</organism>
<feature type="compositionally biased region" description="Low complexity" evidence="1">
    <location>
        <begin position="113"/>
        <end position="133"/>
    </location>
</feature>
<dbReference type="AlphaFoldDB" id="A0AAW0NAR1"/>
<feature type="region of interest" description="Disordered" evidence="1">
    <location>
        <begin position="38"/>
        <end position="162"/>
    </location>
</feature>
<dbReference type="PROSITE" id="PS51257">
    <property type="entry name" value="PROKAR_LIPOPROTEIN"/>
    <property type="match status" value="1"/>
</dbReference>
<protein>
    <submittedName>
        <fullName evidence="2">Uncharacterized protein</fullName>
    </submittedName>
</protein>
<sequence length="191" mass="20163">MLLKPSFTEAELRVASGAGALYGSVSCPECGSERVVQLADHPAPYSSTPKDQPLKPGSDREDGTPDSGSADREDFPDSSLQLNGTTSTEEPTSTFMTARSSFYIGEGQEEESSPSTAAEELAGSYHYTHIPPTHTSPPTQPAQVSLPPPGTTASDAALRPVRRSERGGAVVYVVGSARYSRLTPEEINPPP</sequence>
<dbReference type="EMBL" id="JBBPFD010000016">
    <property type="protein sequence ID" value="KAK7893084.1"/>
    <property type="molecule type" value="Genomic_DNA"/>
</dbReference>
<comment type="caution">
    <text evidence="2">The sequence shown here is derived from an EMBL/GenBank/DDBJ whole genome shotgun (WGS) entry which is preliminary data.</text>
</comment>
<accession>A0AAW0NAR1</accession>
<dbReference type="Proteomes" id="UP001460270">
    <property type="component" value="Unassembled WGS sequence"/>
</dbReference>
<name>A0AAW0NAR1_9GOBI</name>
<evidence type="ECO:0000313" key="2">
    <source>
        <dbReference type="EMBL" id="KAK7893084.1"/>
    </source>
</evidence>
<feature type="compositionally biased region" description="Basic and acidic residues" evidence="1">
    <location>
        <begin position="57"/>
        <end position="75"/>
    </location>
</feature>
<reference evidence="3" key="1">
    <citation type="submission" date="2024-04" db="EMBL/GenBank/DDBJ databases">
        <title>Salinicola lusitanus LLJ914,a marine bacterium isolated from the Okinawa Trough.</title>
        <authorList>
            <person name="Li J."/>
        </authorList>
    </citation>
    <scope>NUCLEOTIDE SEQUENCE [LARGE SCALE GENOMIC DNA]</scope>
</reference>
<keyword evidence="3" id="KW-1185">Reference proteome</keyword>